<evidence type="ECO:0000313" key="2">
    <source>
        <dbReference type="EMBL" id="GAX78255.1"/>
    </source>
</evidence>
<feature type="compositionally biased region" description="Acidic residues" evidence="1">
    <location>
        <begin position="333"/>
        <end position="342"/>
    </location>
</feature>
<dbReference type="Proteomes" id="UP000232323">
    <property type="component" value="Unassembled WGS sequence"/>
</dbReference>
<feature type="compositionally biased region" description="Polar residues" evidence="1">
    <location>
        <begin position="190"/>
        <end position="204"/>
    </location>
</feature>
<sequence length="720" mass="78937">MNNRTPPHLFLNNPFTSSTVPTTGRVITRALQSGMTTITQAGSALSGVNSQMPPLVNDKALPRAESTGSTDPYEYIDKLYAIAGMSSYVKAHSTTNTSSYYGSSVYSSTRTMRDSVSEASGSRNPPSLHVVTRHQSSLQDPEFQQSLIEMVTGKHQQQHTVKSENNGLQEAVGGGEEGQCQSTRADENRSPVQQLHQFPGSQEENIMKLRPISPSSTFRTAPSASLLKRVASRGLISRKVSFAESDISNNGSDIRLLTVLMNNNRSPAGEGGHLVPPLSAAPSHSFSLILPHQHQTLHGTVVKRASRSRLETVSCKQCDDNEVHHEQEHAGEDDYSVADEEPNNFNRRAAGHQAELRLRPAGRRDGAHDRRLSTIASMESTPSIRRSVLYASDGSEFEALMAQNLSESDRQQGLANTPNDRQQGLANTPNDPGLAYRSRWRTGTCHDATRPRLSAPDALMDHQQRTATRTVRTAGHEQLNASFENTFMTPPIISYEAPNIVKQNDDVGFLGIESGSSDQQPGRAVSDRKSHNCKYSTKHSFWTKLKHRLTCLVTCSIHGDSTAYIEDTDDDKREGASHITVTRGVNESSCHQDGEDDTALQTHRPLSHHSNHHRDVISITPQQSLAANDGNCCRAVNDRSLSHYKAYSGPVALSCTAHVPPGSCQHHPLYDGGDVDCPEIILAAPVTEKMSYMLPWPVYKTGLTTPLRWLKLPKAGPYPL</sequence>
<keyword evidence="3" id="KW-1185">Reference proteome</keyword>
<organism evidence="2 3">
    <name type="scientific">Chlamydomonas eustigma</name>
    <dbReference type="NCBI Taxonomy" id="1157962"/>
    <lineage>
        <taxon>Eukaryota</taxon>
        <taxon>Viridiplantae</taxon>
        <taxon>Chlorophyta</taxon>
        <taxon>core chlorophytes</taxon>
        <taxon>Chlorophyceae</taxon>
        <taxon>CS clade</taxon>
        <taxon>Chlamydomonadales</taxon>
        <taxon>Chlamydomonadaceae</taxon>
        <taxon>Chlamydomonas</taxon>
    </lineage>
</organism>
<feature type="compositionally biased region" description="Basic and acidic residues" evidence="1">
    <location>
        <begin position="322"/>
        <end position="332"/>
    </location>
</feature>
<gene>
    <name evidence="2" type="ORF">CEUSTIGMA_g5697.t1</name>
</gene>
<dbReference type="EMBL" id="BEGY01000031">
    <property type="protein sequence ID" value="GAX78255.1"/>
    <property type="molecule type" value="Genomic_DNA"/>
</dbReference>
<reference evidence="2 3" key="1">
    <citation type="submission" date="2017-08" db="EMBL/GenBank/DDBJ databases">
        <title>Acidophilic green algal genome provides insights into adaptation to an acidic environment.</title>
        <authorList>
            <person name="Hirooka S."/>
            <person name="Hirose Y."/>
            <person name="Kanesaki Y."/>
            <person name="Higuchi S."/>
            <person name="Fujiwara T."/>
            <person name="Onuma R."/>
            <person name="Era A."/>
            <person name="Ohbayashi R."/>
            <person name="Uzuka A."/>
            <person name="Nozaki H."/>
            <person name="Yoshikawa H."/>
            <person name="Miyagishima S.Y."/>
        </authorList>
    </citation>
    <scope>NUCLEOTIDE SEQUENCE [LARGE SCALE GENOMIC DNA]</scope>
    <source>
        <strain evidence="2 3">NIES-2499</strain>
    </source>
</reference>
<feature type="compositionally biased region" description="Polar residues" evidence="1">
    <location>
        <begin position="408"/>
        <end position="430"/>
    </location>
</feature>
<evidence type="ECO:0000313" key="3">
    <source>
        <dbReference type="Proteomes" id="UP000232323"/>
    </source>
</evidence>
<evidence type="ECO:0000256" key="1">
    <source>
        <dbReference type="SAM" id="MobiDB-lite"/>
    </source>
</evidence>
<accession>A0A250X5A0</accession>
<feature type="region of interest" description="Disordered" evidence="1">
    <location>
        <begin position="153"/>
        <end position="207"/>
    </location>
</feature>
<proteinExistence type="predicted"/>
<feature type="region of interest" description="Disordered" evidence="1">
    <location>
        <begin position="322"/>
        <end position="342"/>
    </location>
</feature>
<protein>
    <submittedName>
        <fullName evidence="2">Uncharacterized protein</fullName>
    </submittedName>
</protein>
<comment type="caution">
    <text evidence="2">The sequence shown here is derived from an EMBL/GenBank/DDBJ whole genome shotgun (WGS) entry which is preliminary data.</text>
</comment>
<name>A0A250X5A0_9CHLO</name>
<feature type="compositionally biased region" description="Polar residues" evidence="1">
    <location>
        <begin position="154"/>
        <end position="168"/>
    </location>
</feature>
<dbReference type="AlphaFoldDB" id="A0A250X5A0"/>
<feature type="region of interest" description="Disordered" evidence="1">
    <location>
        <begin position="408"/>
        <end position="438"/>
    </location>
</feature>